<feature type="transmembrane region" description="Helical" evidence="6">
    <location>
        <begin position="20"/>
        <end position="41"/>
    </location>
</feature>
<feature type="transmembrane region" description="Helical" evidence="6">
    <location>
        <begin position="244"/>
        <end position="263"/>
    </location>
</feature>
<keyword evidence="5 6" id="KW-0472">Membrane</keyword>
<reference evidence="8" key="1">
    <citation type="submission" date="2024-02" db="UniProtKB">
        <authorList>
            <consortium name="WormBaseParasite"/>
        </authorList>
    </citation>
    <scope>IDENTIFICATION</scope>
</reference>
<keyword evidence="2" id="KW-0813">Transport</keyword>
<accession>A0AAF3J7T0</accession>
<dbReference type="InterPro" id="IPR011701">
    <property type="entry name" value="MFS"/>
</dbReference>
<feature type="transmembrane region" description="Helical" evidence="6">
    <location>
        <begin position="283"/>
        <end position="303"/>
    </location>
</feature>
<keyword evidence="4 6" id="KW-1133">Transmembrane helix</keyword>
<dbReference type="InterPro" id="IPR052983">
    <property type="entry name" value="MFS_Riboflavin_Transporter"/>
</dbReference>
<dbReference type="GO" id="GO:0016020">
    <property type="term" value="C:membrane"/>
    <property type="evidence" value="ECO:0007669"/>
    <property type="project" value="UniProtKB-SubCell"/>
</dbReference>
<evidence type="ECO:0000256" key="2">
    <source>
        <dbReference type="ARBA" id="ARBA00022448"/>
    </source>
</evidence>
<dbReference type="PANTHER" id="PTHR43385">
    <property type="entry name" value="RIBOFLAVIN TRANSPORTER RIBJ"/>
    <property type="match status" value="1"/>
</dbReference>
<evidence type="ECO:0000256" key="6">
    <source>
        <dbReference type="SAM" id="Phobius"/>
    </source>
</evidence>
<evidence type="ECO:0000256" key="5">
    <source>
        <dbReference type="ARBA" id="ARBA00023136"/>
    </source>
</evidence>
<dbReference type="GO" id="GO:0022857">
    <property type="term" value="F:transmembrane transporter activity"/>
    <property type="evidence" value="ECO:0007669"/>
    <property type="project" value="InterPro"/>
</dbReference>
<sequence length="452" mass="49539">METTDPILVHLSPQIRGPIVLAAGILCMLSYGVVYTFGNLLPYLVSYIRWQIDPKKTAGEMIWLQTIMNGIPFAMIVGGILERKLGGRAAALIGSLLYTLGCFASYWTVKMSYGWLLVSFGVVMSFGQGIAYNAVLCTAQRWLPNNVGLAGGLIVGGFGCGAFILAPLQTTFINPLNYSVNKDGYFTQEDLLERVPSVFLVMGLLFAVFQTIGLTLLGEPVENPSIEDEPLLVTPPTESSLQEMLCSTTFLMLFLTLTFNAIWVQVTSGLYKAFGQQFISSDIFLSLIGSFSSIFNCASRVFWGLMADNSSYQSSMAIVCTLGAVLMWLLPFVKSIGDQWLFMATICLMFGCVGGTYSLLPFATHRCFGRAHFGLLYGAIQSSITLAGVITALLSQFILPILGYEYLFLICGGFMAISLVLTTLIHFTPYALIREIEEIVVSRRQSHFSHSS</sequence>
<comment type="subcellular location">
    <subcellularLocation>
        <location evidence="1">Membrane</location>
        <topology evidence="1">Multi-pass membrane protein</topology>
    </subcellularLocation>
</comment>
<feature type="transmembrane region" description="Helical" evidence="6">
    <location>
        <begin position="88"/>
        <end position="107"/>
    </location>
</feature>
<dbReference type="PANTHER" id="PTHR43385:SF1">
    <property type="entry name" value="RIBOFLAVIN TRANSPORTER RIBJ"/>
    <property type="match status" value="1"/>
</dbReference>
<dbReference type="AlphaFoldDB" id="A0AAF3J7T0"/>
<evidence type="ECO:0000313" key="7">
    <source>
        <dbReference type="Proteomes" id="UP000887575"/>
    </source>
</evidence>
<keyword evidence="3 6" id="KW-0812">Transmembrane</keyword>
<keyword evidence="7" id="KW-1185">Reference proteome</keyword>
<protein>
    <submittedName>
        <fullName evidence="8">Major facilitator superfamily (MFS) profile domain-containing protein</fullName>
    </submittedName>
</protein>
<dbReference type="Pfam" id="PF07690">
    <property type="entry name" value="MFS_1"/>
    <property type="match status" value="1"/>
</dbReference>
<feature type="transmembrane region" description="Helical" evidence="6">
    <location>
        <begin position="339"/>
        <end position="363"/>
    </location>
</feature>
<feature type="transmembrane region" description="Helical" evidence="6">
    <location>
        <begin position="198"/>
        <end position="217"/>
    </location>
</feature>
<proteinExistence type="predicted"/>
<evidence type="ECO:0000256" key="4">
    <source>
        <dbReference type="ARBA" id="ARBA00022989"/>
    </source>
</evidence>
<dbReference type="WBParaSite" id="MBELARI_LOCUS21519">
    <property type="protein sequence ID" value="MBELARI_LOCUS21519"/>
    <property type="gene ID" value="MBELARI_LOCUS21519"/>
</dbReference>
<feature type="transmembrane region" description="Helical" evidence="6">
    <location>
        <begin position="406"/>
        <end position="427"/>
    </location>
</feature>
<organism evidence="7 8">
    <name type="scientific">Mesorhabditis belari</name>
    <dbReference type="NCBI Taxonomy" id="2138241"/>
    <lineage>
        <taxon>Eukaryota</taxon>
        <taxon>Metazoa</taxon>
        <taxon>Ecdysozoa</taxon>
        <taxon>Nematoda</taxon>
        <taxon>Chromadorea</taxon>
        <taxon>Rhabditida</taxon>
        <taxon>Rhabditina</taxon>
        <taxon>Rhabditomorpha</taxon>
        <taxon>Rhabditoidea</taxon>
        <taxon>Rhabditidae</taxon>
        <taxon>Mesorhabditinae</taxon>
        <taxon>Mesorhabditis</taxon>
    </lineage>
</organism>
<evidence type="ECO:0000256" key="3">
    <source>
        <dbReference type="ARBA" id="ARBA00022692"/>
    </source>
</evidence>
<feature type="transmembrane region" description="Helical" evidence="6">
    <location>
        <begin position="147"/>
        <end position="168"/>
    </location>
</feature>
<dbReference type="SUPFAM" id="SSF103473">
    <property type="entry name" value="MFS general substrate transporter"/>
    <property type="match status" value="1"/>
</dbReference>
<evidence type="ECO:0000313" key="8">
    <source>
        <dbReference type="WBParaSite" id="MBELARI_LOCUS21519"/>
    </source>
</evidence>
<evidence type="ECO:0000256" key="1">
    <source>
        <dbReference type="ARBA" id="ARBA00004141"/>
    </source>
</evidence>
<dbReference type="Proteomes" id="UP000887575">
    <property type="component" value="Unassembled WGS sequence"/>
</dbReference>
<feature type="transmembrane region" description="Helical" evidence="6">
    <location>
        <begin position="315"/>
        <end position="333"/>
    </location>
</feature>
<dbReference type="Gene3D" id="1.20.1250.20">
    <property type="entry name" value="MFS general substrate transporter like domains"/>
    <property type="match status" value="2"/>
</dbReference>
<name>A0AAF3J7T0_9BILA</name>
<feature type="transmembrane region" description="Helical" evidence="6">
    <location>
        <begin position="113"/>
        <end position="135"/>
    </location>
</feature>
<feature type="transmembrane region" description="Helical" evidence="6">
    <location>
        <begin position="375"/>
        <end position="394"/>
    </location>
</feature>
<dbReference type="CDD" id="cd17353">
    <property type="entry name" value="MFS_OFA_like"/>
    <property type="match status" value="1"/>
</dbReference>
<dbReference type="InterPro" id="IPR036259">
    <property type="entry name" value="MFS_trans_sf"/>
</dbReference>
<feature type="transmembrane region" description="Helical" evidence="6">
    <location>
        <begin position="61"/>
        <end position="81"/>
    </location>
</feature>